<feature type="transmembrane region" description="Helical" evidence="1">
    <location>
        <begin position="27"/>
        <end position="47"/>
    </location>
</feature>
<gene>
    <name evidence="2" type="ORF">CEXT_446151</name>
</gene>
<feature type="transmembrane region" description="Helical" evidence="1">
    <location>
        <begin position="94"/>
        <end position="112"/>
    </location>
</feature>
<comment type="caution">
    <text evidence="2">The sequence shown here is derived from an EMBL/GenBank/DDBJ whole genome shotgun (WGS) entry which is preliminary data.</text>
</comment>
<keyword evidence="1" id="KW-1133">Transmembrane helix</keyword>
<dbReference type="AlphaFoldDB" id="A0AAV4YD39"/>
<evidence type="ECO:0000313" key="2">
    <source>
        <dbReference type="EMBL" id="GIZ04409.1"/>
    </source>
</evidence>
<sequence>MPVVSLLLSTGALLSNTSIPKVEENILYPFAHLILFGNFCSFHSVLFGRGGDERRSACTRAKDKRELSAFQKSNLIPTRNLTGDDKRQKTKLQFTSLTSFLSFFFVPFRSLITSREAFTVFPTLFVCFL</sequence>
<evidence type="ECO:0000256" key="1">
    <source>
        <dbReference type="SAM" id="Phobius"/>
    </source>
</evidence>
<evidence type="ECO:0008006" key="4">
    <source>
        <dbReference type="Google" id="ProtNLM"/>
    </source>
</evidence>
<keyword evidence="1" id="KW-0472">Membrane</keyword>
<evidence type="ECO:0000313" key="3">
    <source>
        <dbReference type="Proteomes" id="UP001054945"/>
    </source>
</evidence>
<organism evidence="2 3">
    <name type="scientific">Caerostris extrusa</name>
    <name type="common">Bark spider</name>
    <name type="synonym">Caerostris bankana</name>
    <dbReference type="NCBI Taxonomy" id="172846"/>
    <lineage>
        <taxon>Eukaryota</taxon>
        <taxon>Metazoa</taxon>
        <taxon>Ecdysozoa</taxon>
        <taxon>Arthropoda</taxon>
        <taxon>Chelicerata</taxon>
        <taxon>Arachnida</taxon>
        <taxon>Araneae</taxon>
        <taxon>Araneomorphae</taxon>
        <taxon>Entelegynae</taxon>
        <taxon>Araneoidea</taxon>
        <taxon>Araneidae</taxon>
        <taxon>Caerostris</taxon>
    </lineage>
</organism>
<proteinExistence type="predicted"/>
<keyword evidence="3" id="KW-1185">Reference proteome</keyword>
<protein>
    <recommendedName>
        <fullName evidence="4">Secreted protein</fullName>
    </recommendedName>
</protein>
<dbReference type="Proteomes" id="UP001054945">
    <property type="component" value="Unassembled WGS sequence"/>
</dbReference>
<name>A0AAV4YD39_CAEEX</name>
<reference evidence="2 3" key="1">
    <citation type="submission" date="2021-06" db="EMBL/GenBank/DDBJ databases">
        <title>Caerostris extrusa draft genome.</title>
        <authorList>
            <person name="Kono N."/>
            <person name="Arakawa K."/>
        </authorList>
    </citation>
    <scope>NUCLEOTIDE SEQUENCE [LARGE SCALE GENOMIC DNA]</scope>
</reference>
<dbReference type="EMBL" id="BPLR01001732">
    <property type="protein sequence ID" value="GIZ04409.1"/>
    <property type="molecule type" value="Genomic_DNA"/>
</dbReference>
<keyword evidence="1" id="KW-0812">Transmembrane</keyword>
<accession>A0AAV4YD39</accession>